<dbReference type="Gene3D" id="3.10.450.50">
    <property type="match status" value="1"/>
</dbReference>
<keyword evidence="2" id="KW-1185">Reference proteome</keyword>
<dbReference type="InterPro" id="IPR032710">
    <property type="entry name" value="NTF2-like_dom_sf"/>
</dbReference>
<dbReference type="Pfam" id="PF07366">
    <property type="entry name" value="SnoaL"/>
    <property type="match status" value="1"/>
</dbReference>
<evidence type="ECO:0000313" key="2">
    <source>
        <dbReference type="Proteomes" id="UP001336250"/>
    </source>
</evidence>
<dbReference type="SUPFAM" id="SSF54427">
    <property type="entry name" value="NTF2-like"/>
    <property type="match status" value="1"/>
</dbReference>
<comment type="caution">
    <text evidence="1">The sequence shown here is derived from an EMBL/GenBank/DDBJ whole genome shotgun (WGS) entry which is preliminary data.</text>
</comment>
<proteinExistence type="predicted"/>
<evidence type="ECO:0000313" key="1">
    <source>
        <dbReference type="EMBL" id="MEF7615683.1"/>
    </source>
</evidence>
<accession>A0AAW9QH37</accession>
<dbReference type="GO" id="GO:0030638">
    <property type="term" value="P:polyketide metabolic process"/>
    <property type="evidence" value="ECO:0007669"/>
    <property type="project" value="InterPro"/>
</dbReference>
<dbReference type="RefSeq" id="WP_332290987.1">
    <property type="nucleotide sequence ID" value="NZ_JAZIBG010000036.1"/>
</dbReference>
<protein>
    <submittedName>
        <fullName evidence="1">Ester cyclase</fullName>
    </submittedName>
</protein>
<organism evidence="1 2">
    <name type="scientific">Aquincola agrisoli</name>
    <dbReference type="NCBI Taxonomy" id="3119538"/>
    <lineage>
        <taxon>Bacteria</taxon>
        <taxon>Pseudomonadati</taxon>
        <taxon>Pseudomonadota</taxon>
        <taxon>Betaproteobacteria</taxon>
        <taxon>Burkholderiales</taxon>
        <taxon>Sphaerotilaceae</taxon>
        <taxon>Aquincola</taxon>
    </lineage>
</organism>
<dbReference type="InterPro" id="IPR009959">
    <property type="entry name" value="Cyclase_SnoaL-like"/>
</dbReference>
<name>A0AAW9QH37_9BURK</name>
<dbReference type="Proteomes" id="UP001336250">
    <property type="component" value="Unassembled WGS sequence"/>
</dbReference>
<dbReference type="EMBL" id="JAZIBG010000036">
    <property type="protein sequence ID" value="MEF7615683.1"/>
    <property type="molecule type" value="Genomic_DNA"/>
</dbReference>
<sequence>MTNIDLSSLYRRYIDCLNARDLDRLEDFVHSDVHYNGRRIGLSGYRAMLQGNYRDIPDLRFHIQLLVADAATVASRLNFDCRPVGRFLDMDVNGRRVSFSEHVLYEFEDLRIRTVWSLIDKAAIAHQLASTA</sequence>
<dbReference type="AlphaFoldDB" id="A0AAW9QH37"/>
<gene>
    <name evidence="1" type="ORF">V4F39_17345</name>
</gene>
<reference evidence="1 2" key="1">
    <citation type="submission" date="2024-02" db="EMBL/GenBank/DDBJ databases">
        <title>Genome sequence of Aquincola sp. MAHUQ-54.</title>
        <authorList>
            <person name="Huq M.A."/>
        </authorList>
    </citation>
    <scope>NUCLEOTIDE SEQUENCE [LARGE SCALE GENOMIC DNA]</scope>
    <source>
        <strain evidence="1 2">MAHUQ-54</strain>
    </source>
</reference>